<gene>
    <name evidence="2" type="primary">LOC113204416</name>
</gene>
<dbReference type="GeneID" id="113204416"/>
<dbReference type="PANTHER" id="PTHR13639:SF2">
    <property type="entry name" value="CYTOCHROME C OXIDASE ASSEMBLY FACTOR 4 HOMOLOG, MITOCHONDRIAL"/>
    <property type="match status" value="1"/>
</dbReference>
<organism evidence="1 2">
    <name type="scientific">Frankliniella occidentalis</name>
    <name type="common">Western flower thrips</name>
    <name type="synonym">Euthrips occidentalis</name>
    <dbReference type="NCBI Taxonomy" id="133901"/>
    <lineage>
        <taxon>Eukaryota</taxon>
        <taxon>Metazoa</taxon>
        <taxon>Ecdysozoa</taxon>
        <taxon>Arthropoda</taxon>
        <taxon>Hexapoda</taxon>
        <taxon>Insecta</taxon>
        <taxon>Pterygota</taxon>
        <taxon>Neoptera</taxon>
        <taxon>Paraneoptera</taxon>
        <taxon>Thysanoptera</taxon>
        <taxon>Terebrantia</taxon>
        <taxon>Thripoidea</taxon>
        <taxon>Thripidae</taxon>
        <taxon>Frankliniella</taxon>
    </lineage>
</organism>
<protein>
    <submittedName>
        <fullName evidence="2">Cytochrome c oxidase assembly factor 4 homolog, mitochondrial isoform X2</fullName>
    </submittedName>
</protein>
<dbReference type="GO" id="GO:0005758">
    <property type="term" value="C:mitochondrial intermembrane space"/>
    <property type="evidence" value="ECO:0007669"/>
    <property type="project" value="InterPro"/>
</dbReference>
<dbReference type="GO" id="GO:0033617">
    <property type="term" value="P:mitochondrial respiratory chain complex IV assembly"/>
    <property type="evidence" value="ECO:0007669"/>
    <property type="project" value="InterPro"/>
</dbReference>
<reference evidence="2" key="1">
    <citation type="submission" date="2025-08" db="UniProtKB">
        <authorList>
            <consortium name="RefSeq"/>
        </authorList>
    </citation>
    <scope>IDENTIFICATION</scope>
    <source>
        <tissue evidence="2">Whole organism</tissue>
    </source>
</reference>
<evidence type="ECO:0000313" key="1">
    <source>
        <dbReference type="Proteomes" id="UP000504606"/>
    </source>
</evidence>
<dbReference type="RefSeq" id="XP_026275391.1">
    <property type="nucleotide sequence ID" value="XM_026419606.2"/>
</dbReference>
<name>A0A6J1S9K8_FRAOC</name>
<evidence type="ECO:0000313" key="2">
    <source>
        <dbReference type="RefSeq" id="XP_026275391.1"/>
    </source>
</evidence>
<dbReference type="InterPro" id="IPR039870">
    <property type="entry name" value="Coa4-like"/>
</dbReference>
<dbReference type="PANTHER" id="PTHR13639">
    <property type="entry name" value="CYTOCHROME C OXIDASE ASSEMBLY FACTOR 4 HOMOLOG, MITOCHONDRIAL"/>
    <property type="match status" value="1"/>
</dbReference>
<sequence length="71" mass="8664">MLDFWKKEEPKQEDDDDPVTKLMKQTGCLDLHHQVQYCIAERKDWRLCQEEVKKFRSCMDAYNARRKESLK</sequence>
<dbReference type="Proteomes" id="UP000504606">
    <property type="component" value="Unplaced"/>
</dbReference>
<dbReference type="AlphaFoldDB" id="A0A6J1S9K8"/>
<accession>A0A6J1S9K8</accession>
<keyword evidence="1" id="KW-1185">Reference proteome</keyword>
<proteinExistence type="predicted"/>